<dbReference type="InParanoid" id="F0Y706"/>
<evidence type="ECO:0008006" key="7">
    <source>
        <dbReference type="Google" id="ProtNLM"/>
    </source>
</evidence>
<name>F0Y706_AURAN</name>
<evidence type="ECO:0000313" key="5">
    <source>
        <dbReference type="EMBL" id="EGB08886.1"/>
    </source>
</evidence>
<dbReference type="SMART" id="SM00268">
    <property type="entry name" value="ACTIN"/>
    <property type="match status" value="1"/>
</dbReference>
<dbReference type="FunFam" id="3.90.640.10:FF:000014">
    <property type="entry name" value="Putative actin-related protein 6"/>
    <property type="match status" value="1"/>
</dbReference>
<organism evidence="6">
    <name type="scientific">Aureococcus anophagefferens</name>
    <name type="common">Harmful bloom alga</name>
    <dbReference type="NCBI Taxonomy" id="44056"/>
    <lineage>
        <taxon>Eukaryota</taxon>
        <taxon>Sar</taxon>
        <taxon>Stramenopiles</taxon>
        <taxon>Ochrophyta</taxon>
        <taxon>Pelagophyceae</taxon>
        <taxon>Pelagomonadales</taxon>
        <taxon>Pelagomonadaceae</taxon>
        <taxon>Aureococcus</taxon>
    </lineage>
</organism>
<evidence type="ECO:0000256" key="2">
    <source>
        <dbReference type="ARBA" id="ARBA00005665"/>
    </source>
</evidence>
<dbReference type="RefSeq" id="XP_009036023.1">
    <property type="nucleotide sequence ID" value="XM_009037775.1"/>
</dbReference>
<dbReference type="eggNOG" id="KOG0680">
    <property type="taxonomic scope" value="Eukaryota"/>
</dbReference>
<evidence type="ECO:0000313" key="6">
    <source>
        <dbReference type="Proteomes" id="UP000002729"/>
    </source>
</evidence>
<dbReference type="GeneID" id="20222293"/>
<comment type="catalytic activity">
    <reaction evidence="4">
        <text>ATP + H2O = ADP + phosphate + H(+)</text>
        <dbReference type="Rhea" id="RHEA:13065"/>
        <dbReference type="ChEBI" id="CHEBI:15377"/>
        <dbReference type="ChEBI" id="CHEBI:15378"/>
        <dbReference type="ChEBI" id="CHEBI:30616"/>
        <dbReference type="ChEBI" id="CHEBI:43474"/>
        <dbReference type="ChEBI" id="CHEBI:456216"/>
    </reaction>
</comment>
<gene>
    <name evidence="5" type="ORF">AURANDRAFT_53365</name>
</gene>
<evidence type="ECO:0000256" key="1">
    <source>
        <dbReference type="ARBA" id="ARBA00004496"/>
    </source>
</evidence>
<dbReference type="KEGG" id="aaf:AURANDRAFT_53365"/>
<reference evidence="5 6" key="1">
    <citation type="journal article" date="2011" name="Proc. Natl. Acad. Sci. U.S.A.">
        <title>Niche of harmful alga Aureococcus anophagefferens revealed through ecogenomics.</title>
        <authorList>
            <person name="Gobler C.J."/>
            <person name="Berry D.L."/>
            <person name="Dyhrman S.T."/>
            <person name="Wilhelm S.W."/>
            <person name="Salamov A."/>
            <person name="Lobanov A.V."/>
            <person name="Zhang Y."/>
            <person name="Collier J.L."/>
            <person name="Wurch L.L."/>
            <person name="Kustka A.B."/>
            <person name="Dill B.D."/>
            <person name="Shah M."/>
            <person name="VerBerkmoes N.C."/>
            <person name="Kuo A."/>
            <person name="Terry A."/>
            <person name="Pangilinan J."/>
            <person name="Lindquist E.A."/>
            <person name="Lucas S."/>
            <person name="Paulsen I.T."/>
            <person name="Hattenrath-Lehmann T.K."/>
            <person name="Talmage S.C."/>
            <person name="Walker E.A."/>
            <person name="Koch F."/>
            <person name="Burson A.M."/>
            <person name="Marcoval M.A."/>
            <person name="Tang Y.Z."/>
            <person name="Lecleir G.R."/>
            <person name="Coyne K.J."/>
            <person name="Berg G.M."/>
            <person name="Bertrand E.M."/>
            <person name="Saito M.A."/>
            <person name="Gladyshev V.N."/>
            <person name="Grigoriev I.V."/>
        </authorList>
    </citation>
    <scope>NUCLEOTIDE SEQUENCE [LARGE SCALE GENOMIC DNA]</scope>
    <source>
        <strain evidence="6">CCMP 1984</strain>
    </source>
</reference>
<dbReference type="GO" id="GO:0005634">
    <property type="term" value="C:nucleus"/>
    <property type="evidence" value="ECO:0007669"/>
    <property type="project" value="UniProtKB-ARBA"/>
</dbReference>
<sequence length="424" mass="47173">MDALPCVLDNGSYEVRVGFCGDTSPRFVAPNCTARPRQQLRVLVADEIHSIKNLAQLEVTRPLEHGILVNAGCQKDIWERCFDEVGCETRESKVMVTESVLAPPSVQQTTDEVLFEDFEFLGRCRMAAPLCVAAAVAQLDRGNRTPGEGILPRNIEEASLVVDCGLTATTITPVVAGSPIRSGIRRIDIGGQLLTGYLRDLVSYRQYNMSNECVILDKLKKHLCFVSQEPKEDLTACDGTTHERGAAGPHYAEYVLPDFKSIDQGYARLAHSAVSMESHEEGVKFDYRRRRTPTDAMPQFLRLESERFYVPELLFSPQDISLRQCGVHEIIADAIINVNPRLRAPLSRHIVLCGGGSRLAGLCDRLKREVDPLLPHSISVIHPSEPSLLAFQGAAILAAIPENYLSRQDWQEHGPHCFPFYPER</sequence>
<dbReference type="EMBL" id="GL833126">
    <property type="protein sequence ID" value="EGB08886.1"/>
    <property type="molecule type" value="Genomic_DNA"/>
</dbReference>
<dbReference type="CDD" id="cd10210">
    <property type="entry name" value="ASKHA_NBD_Arp6"/>
    <property type="match status" value="1"/>
</dbReference>
<dbReference type="SUPFAM" id="SSF53067">
    <property type="entry name" value="Actin-like ATPase domain"/>
    <property type="match status" value="2"/>
</dbReference>
<dbReference type="OMA" id="DKQINIW"/>
<proteinExistence type="inferred from homology"/>
<dbReference type="Pfam" id="PF00022">
    <property type="entry name" value="Actin"/>
    <property type="match status" value="1"/>
</dbReference>
<dbReference type="Gene3D" id="3.90.640.10">
    <property type="entry name" value="Actin, Chain A, domain 4"/>
    <property type="match status" value="2"/>
</dbReference>
<evidence type="ECO:0000256" key="3">
    <source>
        <dbReference type="ARBA" id="ARBA00022490"/>
    </source>
</evidence>
<accession>F0Y706</accession>
<keyword evidence="6" id="KW-1185">Reference proteome</keyword>
<dbReference type="InterPro" id="IPR043129">
    <property type="entry name" value="ATPase_NBD"/>
</dbReference>
<dbReference type="OrthoDB" id="6220758at2759"/>
<dbReference type="Gene3D" id="3.30.420.40">
    <property type="match status" value="4"/>
</dbReference>
<dbReference type="InterPro" id="IPR004000">
    <property type="entry name" value="Actin"/>
</dbReference>
<dbReference type="GO" id="GO:0005737">
    <property type="term" value="C:cytoplasm"/>
    <property type="evidence" value="ECO:0007669"/>
    <property type="project" value="UniProtKB-SubCell"/>
</dbReference>
<dbReference type="AlphaFoldDB" id="F0Y706"/>
<evidence type="ECO:0000256" key="4">
    <source>
        <dbReference type="ARBA" id="ARBA00049360"/>
    </source>
</evidence>
<keyword evidence="3" id="KW-0963">Cytoplasm</keyword>
<protein>
    <recommendedName>
        <fullName evidence="7">Actin</fullName>
    </recommendedName>
</protein>
<comment type="similarity">
    <text evidence="2">Belongs to the actin family. ARP6 subfamily.</text>
</comment>
<comment type="subcellular location">
    <subcellularLocation>
        <location evidence="1">Cytoplasm</location>
    </subcellularLocation>
</comment>
<dbReference type="PANTHER" id="PTHR11937">
    <property type="entry name" value="ACTIN"/>
    <property type="match status" value="1"/>
</dbReference>
<dbReference type="Proteomes" id="UP000002729">
    <property type="component" value="Unassembled WGS sequence"/>
</dbReference>